<reference evidence="2 3" key="1">
    <citation type="submission" date="2017-07" db="EMBL/GenBank/DDBJ databases">
        <title>Genome Sequence of Antarctobacter heliothermus Strain SMS3 Isolated from a culture of the Diatom Skeletonema marinoi.</title>
        <authorList>
            <person name="Topel M."/>
            <person name="Pinder M.I.M."/>
            <person name="Johansson O.N."/>
            <person name="Kourtchenko O."/>
            <person name="Godhe A."/>
            <person name="Clarke A.K."/>
        </authorList>
    </citation>
    <scope>NUCLEOTIDE SEQUENCE [LARGE SCALE GENOMIC DNA]</scope>
    <source>
        <strain evidence="2 3">SMS3</strain>
    </source>
</reference>
<accession>A0A222E147</accession>
<dbReference type="Proteomes" id="UP000203589">
    <property type="component" value="Chromosome"/>
</dbReference>
<evidence type="ECO:0000313" key="2">
    <source>
        <dbReference type="EMBL" id="ASP19916.1"/>
    </source>
</evidence>
<protein>
    <submittedName>
        <fullName evidence="2">Multidrug resistance protein MdtA</fullName>
    </submittedName>
</protein>
<evidence type="ECO:0000259" key="1">
    <source>
        <dbReference type="Pfam" id="PF25954"/>
    </source>
</evidence>
<dbReference type="AlphaFoldDB" id="A0A222E147"/>
<dbReference type="GO" id="GO:0015562">
    <property type="term" value="F:efflux transmembrane transporter activity"/>
    <property type="evidence" value="ECO:0007669"/>
    <property type="project" value="TreeGrafter"/>
</dbReference>
<sequence length="108" mass="11577">MTASLPGRVFEGIVEGFERQIDSTTRTIKVRATANNAEGLMLPGMIINVVLSRDNAPLPSVPAVALTWSRAGAPVWVVEDGKAQTVSAAIRHRANDTVWLEADLKPGQ</sequence>
<feature type="domain" description="CusB-like beta-barrel" evidence="1">
    <location>
        <begin position="2"/>
        <end position="53"/>
    </location>
</feature>
<dbReference type="RefSeq" id="WP_094034086.1">
    <property type="nucleotide sequence ID" value="NZ_CP022540.1"/>
</dbReference>
<name>A0A222E147_9RHOB</name>
<dbReference type="Pfam" id="PF25954">
    <property type="entry name" value="Beta-barrel_RND_2"/>
    <property type="match status" value="1"/>
</dbReference>
<dbReference type="EMBL" id="CP022540">
    <property type="protein sequence ID" value="ASP19916.1"/>
    <property type="molecule type" value="Genomic_DNA"/>
</dbReference>
<organism evidence="2 3">
    <name type="scientific">Antarctobacter heliothermus</name>
    <dbReference type="NCBI Taxonomy" id="74033"/>
    <lineage>
        <taxon>Bacteria</taxon>
        <taxon>Pseudomonadati</taxon>
        <taxon>Pseudomonadota</taxon>
        <taxon>Alphaproteobacteria</taxon>
        <taxon>Rhodobacterales</taxon>
        <taxon>Roseobacteraceae</taxon>
        <taxon>Antarctobacter</taxon>
    </lineage>
</organism>
<evidence type="ECO:0000313" key="3">
    <source>
        <dbReference type="Proteomes" id="UP000203589"/>
    </source>
</evidence>
<dbReference type="InterPro" id="IPR058792">
    <property type="entry name" value="Beta-barrel_RND_2"/>
</dbReference>
<keyword evidence="3" id="KW-1185">Reference proteome</keyword>
<gene>
    <name evidence="2" type="ORF">ANTHELSMS3_01202</name>
</gene>
<dbReference type="GO" id="GO:1990281">
    <property type="term" value="C:efflux pump complex"/>
    <property type="evidence" value="ECO:0007669"/>
    <property type="project" value="TreeGrafter"/>
</dbReference>
<proteinExistence type="predicted"/>
<dbReference type="KEGG" id="aht:ANTHELSMS3_01202"/>
<dbReference type="SUPFAM" id="SSF111369">
    <property type="entry name" value="HlyD-like secretion proteins"/>
    <property type="match status" value="1"/>
</dbReference>
<dbReference type="PANTHER" id="PTHR30469">
    <property type="entry name" value="MULTIDRUG RESISTANCE PROTEIN MDTA"/>
    <property type="match status" value="1"/>
</dbReference>
<dbReference type="Gene3D" id="2.40.30.170">
    <property type="match status" value="1"/>
</dbReference>
<dbReference type="OrthoDB" id="9806939at2"/>